<dbReference type="Proteomes" id="UP000814033">
    <property type="component" value="Unassembled WGS sequence"/>
</dbReference>
<reference evidence="1" key="2">
    <citation type="journal article" date="2022" name="New Phytol.">
        <title>Evolutionary transition to the ectomycorrhizal habit in the genomes of a hyperdiverse lineage of mushroom-forming fungi.</title>
        <authorList>
            <person name="Looney B."/>
            <person name="Miyauchi S."/>
            <person name="Morin E."/>
            <person name="Drula E."/>
            <person name="Courty P.E."/>
            <person name="Kohler A."/>
            <person name="Kuo A."/>
            <person name="LaButti K."/>
            <person name="Pangilinan J."/>
            <person name="Lipzen A."/>
            <person name="Riley R."/>
            <person name="Andreopoulos W."/>
            <person name="He G."/>
            <person name="Johnson J."/>
            <person name="Nolan M."/>
            <person name="Tritt A."/>
            <person name="Barry K.W."/>
            <person name="Grigoriev I.V."/>
            <person name="Nagy L.G."/>
            <person name="Hibbett D."/>
            <person name="Henrissat B."/>
            <person name="Matheny P.B."/>
            <person name="Labbe J."/>
            <person name="Martin F.M."/>
        </authorList>
    </citation>
    <scope>NUCLEOTIDE SEQUENCE</scope>
    <source>
        <strain evidence="1">FP105234-sp</strain>
    </source>
</reference>
<reference evidence="1" key="1">
    <citation type="submission" date="2021-02" db="EMBL/GenBank/DDBJ databases">
        <authorList>
            <consortium name="DOE Joint Genome Institute"/>
            <person name="Ahrendt S."/>
            <person name="Looney B.P."/>
            <person name="Miyauchi S."/>
            <person name="Morin E."/>
            <person name="Drula E."/>
            <person name="Courty P.E."/>
            <person name="Chicoki N."/>
            <person name="Fauchery L."/>
            <person name="Kohler A."/>
            <person name="Kuo A."/>
            <person name="Labutti K."/>
            <person name="Pangilinan J."/>
            <person name="Lipzen A."/>
            <person name="Riley R."/>
            <person name="Andreopoulos W."/>
            <person name="He G."/>
            <person name="Johnson J."/>
            <person name="Barry K.W."/>
            <person name="Grigoriev I.V."/>
            <person name="Nagy L."/>
            <person name="Hibbett D."/>
            <person name="Henrissat B."/>
            <person name="Matheny P.B."/>
            <person name="Labbe J."/>
            <person name="Martin F."/>
        </authorList>
    </citation>
    <scope>NUCLEOTIDE SEQUENCE</scope>
    <source>
        <strain evidence="1">FP105234-sp</strain>
    </source>
</reference>
<dbReference type="EMBL" id="MU276920">
    <property type="protein sequence ID" value="KAI0037482.1"/>
    <property type="molecule type" value="Genomic_DNA"/>
</dbReference>
<organism evidence="1 2">
    <name type="scientific">Auriscalpium vulgare</name>
    <dbReference type="NCBI Taxonomy" id="40419"/>
    <lineage>
        <taxon>Eukaryota</taxon>
        <taxon>Fungi</taxon>
        <taxon>Dikarya</taxon>
        <taxon>Basidiomycota</taxon>
        <taxon>Agaricomycotina</taxon>
        <taxon>Agaricomycetes</taxon>
        <taxon>Russulales</taxon>
        <taxon>Auriscalpiaceae</taxon>
        <taxon>Auriscalpium</taxon>
    </lineage>
</organism>
<proteinExistence type="predicted"/>
<feature type="non-terminal residue" evidence="1">
    <location>
        <position position="317"/>
    </location>
</feature>
<evidence type="ECO:0000313" key="2">
    <source>
        <dbReference type="Proteomes" id="UP000814033"/>
    </source>
</evidence>
<comment type="caution">
    <text evidence="1">The sequence shown here is derived from an EMBL/GenBank/DDBJ whole genome shotgun (WGS) entry which is preliminary data.</text>
</comment>
<accession>A0ACB8R0R0</accession>
<gene>
    <name evidence="1" type="ORF">FA95DRAFT_1506929</name>
</gene>
<evidence type="ECO:0000313" key="1">
    <source>
        <dbReference type="EMBL" id="KAI0037482.1"/>
    </source>
</evidence>
<sequence>MRLDRDVRGMIHLGTVDIPSDELVAFTQALRDRCEAHSDFEDVYFGHEIRGLKEAHTHHPSDPDARAGALADFTSCLDMGRINDDEWWVDVALEIHSRTPGIVQWLDTAPPHILREVLPLATDGQIERLRGGKRFYTDTVAQIGDFAGFRVEPGAAGTQDGVRYINVYTTDKAVTYQLHHGLWRRRTAQDTLPDNIPRLTEDIERMKETYQSCIGPNPQVGTARLEIRVRMCDASDVLLGLPHRILRECVAVVPPNVWWMFKLYRLSGLFLVLKAFQDKNSDPVRSIPEALTLGAIIIYMLNALNYRPQASKDEVEL</sequence>
<protein>
    <submittedName>
        <fullName evidence="1">Uncharacterized protein</fullName>
    </submittedName>
</protein>
<name>A0ACB8R0R0_9AGAM</name>
<keyword evidence="2" id="KW-1185">Reference proteome</keyword>